<keyword evidence="2" id="KW-1185">Reference proteome</keyword>
<proteinExistence type="predicted"/>
<sequence>MPTLNWIGKEVVVKHHNQVPFHLLEPLPELSCGAADLQRETLDFIAYLEQRYRIAPTTPSRLKTEAFIARFAGCVGDDFPGDIDDVDLASDTLWEPLE</sequence>
<dbReference type="Proteomes" id="UP001595530">
    <property type="component" value="Unassembled WGS sequence"/>
</dbReference>
<evidence type="ECO:0008006" key="3">
    <source>
        <dbReference type="Google" id="ProtNLM"/>
    </source>
</evidence>
<accession>A0ABV7EZ01</accession>
<evidence type="ECO:0000313" key="1">
    <source>
        <dbReference type="EMBL" id="MFC3107189.1"/>
    </source>
</evidence>
<evidence type="ECO:0000313" key="2">
    <source>
        <dbReference type="Proteomes" id="UP001595530"/>
    </source>
</evidence>
<comment type="caution">
    <text evidence="1">The sequence shown here is derived from an EMBL/GenBank/DDBJ whole genome shotgun (WGS) entry which is preliminary data.</text>
</comment>
<protein>
    <recommendedName>
        <fullName evidence="3">DUF2281 domain-containing protein</fullName>
    </recommendedName>
</protein>
<gene>
    <name evidence="1" type="ORF">ACFOFO_04285</name>
</gene>
<name>A0ABV7EZ01_9BURK</name>
<organism evidence="1 2">
    <name type="scientific">Undibacterium arcticum</name>
    <dbReference type="NCBI Taxonomy" id="1762892"/>
    <lineage>
        <taxon>Bacteria</taxon>
        <taxon>Pseudomonadati</taxon>
        <taxon>Pseudomonadota</taxon>
        <taxon>Betaproteobacteria</taxon>
        <taxon>Burkholderiales</taxon>
        <taxon>Oxalobacteraceae</taxon>
        <taxon>Undibacterium</taxon>
    </lineage>
</organism>
<reference evidence="2" key="1">
    <citation type="journal article" date="2019" name="Int. J. Syst. Evol. Microbiol.">
        <title>The Global Catalogue of Microorganisms (GCM) 10K type strain sequencing project: providing services to taxonomists for standard genome sequencing and annotation.</title>
        <authorList>
            <consortium name="The Broad Institute Genomics Platform"/>
            <consortium name="The Broad Institute Genome Sequencing Center for Infectious Disease"/>
            <person name="Wu L."/>
            <person name="Ma J."/>
        </authorList>
    </citation>
    <scope>NUCLEOTIDE SEQUENCE [LARGE SCALE GENOMIC DNA]</scope>
    <source>
        <strain evidence="2">KCTC 42986</strain>
    </source>
</reference>
<dbReference type="EMBL" id="JBHRTP010000008">
    <property type="protein sequence ID" value="MFC3107189.1"/>
    <property type="molecule type" value="Genomic_DNA"/>
</dbReference>
<dbReference type="RefSeq" id="WP_390326596.1">
    <property type="nucleotide sequence ID" value="NZ_JBHRTP010000008.1"/>
</dbReference>